<evidence type="ECO:0000313" key="3">
    <source>
        <dbReference type="Proteomes" id="UP001056429"/>
    </source>
</evidence>
<keyword evidence="3" id="KW-1185">Reference proteome</keyword>
<reference evidence="2" key="1">
    <citation type="journal article" date="2021" name="mSystems">
        <title>Bacteria and Archaea Synergistically Convert Glycine Betaine to Biogenic Methane in the Formosa Cold Seep of the South China Sea.</title>
        <authorList>
            <person name="Li L."/>
            <person name="Zhang W."/>
            <person name="Zhang S."/>
            <person name="Song L."/>
            <person name="Sun Q."/>
            <person name="Zhang H."/>
            <person name="Xiang H."/>
            <person name="Dong X."/>
        </authorList>
    </citation>
    <scope>NUCLEOTIDE SEQUENCE</scope>
    <source>
        <strain evidence="2">ZWT</strain>
    </source>
</reference>
<dbReference type="RefSeq" id="WP_250858376.1">
    <property type="nucleotide sequence ID" value="NZ_JAGSOJ010000001.1"/>
</dbReference>
<reference evidence="2" key="2">
    <citation type="submission" date="2021-04" db="EMBL/GenBank/DDBJ databases">
        <authorList>
            <person name="Dong X."/>
        </authorList>
    </citation>
    <scope>NUCLEOTIDE SEQUENCE</scope>
    <source>
        <strain evidence="2">ZWT</strain>
    </source>
</reference>
<proteinExistence type="predicted"/>
<dbReference type="Proteomes" id="UP001056429">
    <property type="component" value="Unassembled WGS sequence"/>
</dbReference>
<dbReference type="InterPro" id="IPR014444">
    <property type="entry name" value="PH1575-like"/>
</dbReference>
<comment type="caution">
    <text evidence="2">The sequence shown here is derived from an EMBL/GenBank/DDBJ whole genome shotgun (WGS) entry which is preliminary data.</text>
</comment>
<dbReference type="Gene3D" id="1.10.285.20">
    <property type="entry name" value="Uncharacterised protein PF01937, DUF89, domain 2"/>
    <property type="match status" value="1"/>
</dbReference>
<feature type="domain" description="Damage-control phosphatase ARMT1-like metal-binding" evidence="1">
    <location>
        <begin position="4"/>
        <end position="281"/>
    </location>
</feature>
<sequence>MKVTYECLTCLVRQSTEAARMVTEDIELQQKIIKHTLQEVGKLDFSETAPYLGSIIHKYIKEISNNPDPYKELKAKYNDVAFQICEDLKLSELVKSSDFPLDTACRLAMAGNIIDFSVSILVEEEQVRETIEKCFKANIHGSTADELLDAANKANKILYLADNSGEIVFDKFLINELPKEKITYVVKGEPVVNDATMDDAVSVGMIDLVRVIDNGSDAQGTIFDLCSDEFKNEFEEADLIISKGQANYETLSDVQNKEMFFLLKAKCKSVANNIECIQGDLVMKRVHVK</sequence>
<dbReference type="SUPFAM" id="SSF111321">
    <property type="entry name" value="AF1104-like"/>
    <property type="match status" value="1"/>
</dbReference>
<protein>
    <submittedName>
        <fullName evidence="2">DUF89 family protein</fullName>
    </submittedName>
</protein>
<organism evidence="2 3">
    <name type="scientific">Oceanirhabdus seepicola</name>
    <dbReference type="NCBI Taxonomy" id="2828781"/>
    <lineage>
        <taxon>Bacteria</taxon>
        <taxon>Bacillati</taxon>
        <taxon>Bacillota</taxon>
        <taxon>Clostridia</taxon>
        <taxon>Eubacteriales</taxon>
        <taxon>Clostridiaceae</taxon>
        <taxon>Oceanirhabdus</taxon>
    </lineage>
</organism>
<dbReference type="Gene3D" id="1.10.8.380">
    <property type="entry name" value="Uncharacterised protein PF01937, DUF89, domain 1"/>
    <property type="match status" value="1"/>
</dbReference>
<dbReference type="Pfam" id="PF01937">
    <property type="entry name" value="ARMT1-like_dom"/>
    <property type="match status" value="1"/>
</dbReference>
<dbReference type="PIRSF" id="PIRSF006593">
    <property type="entry name" value="UCP006593"/>
    <property type="match status" value="1"/>
</dbReference>
<dbReference type="Gene3D" id="3.40.50.10880">
    <property type="entry name" value="Uncharacterised protein PF01937, DUF89, domain 3"/>
    <property type="match status" value="1"/>
</dbReference>
<dbReference type="AlphaFoldDB" id="A0A9J6NZ80"/>
<evidence type="ECO:0000259" key="1">
    <source>
        <dbReference type="Pfam" id="PF01937"/>
    </source>
</evidence>
<name>A0A9J6NZ80_9CLOT</name>
<evidence type="ECO:0000313" key="2">
    <source>
        <dbReference type="EMBL" id="MCM1989380.1"/>
    </source>
</evidence>
<gene>
    <name evidence="2" type="ORF">KDK92_06480</name>
</gene>
<dbReference type="InterPro" id="IPR002791">
    <property type="entry name" value="ARMT1-like_metal-bd"/>
</dbReference>
<accession>A0A9J6NZ80</accession>
<dbReference type="InterPro" id="IPR036075">
    <property type="entry name" value="ARMT-1-like_metal-bd_sf"/>
</dbReference>
<dbReference type="EMBL" id="JAGSOJ010000001">
    <property type="protein sequence ID" value="MCM1989380.1"/>
    <property type="molecule type" value="Genomic_DNA"/>
</dbReference>